<organism evidence="2 3">
    <name type="scientific">Scyliorhinus torazame</name>
    <name type="common">Cloudy catshark</name>
    <name type="synonym">Catulus torazame</name>
    <dbReference type="NCBI Taxonomy" id="75743"/>
    <lineage>
        <taxon>Eukaryota</taxon>
        <taxon>Metazoa</taxon>
        <taxon>Chordata</taxon>
        <taxon>Craniata</taxon>
        <taxon>Vertebrata</taxon>
        <taxon>Chondrichthyes</taxon>
        <taxon>Elasmobranchii</taxon>
        <taxon>Galeomorphii</taxon>
        <taxon>Galeoidea</taxon>
        <taxon>Carcharhiniformes</taxon>
        <taxon>Scyliorhinidae</taxon>
        <taxon>Scyliorhinus</taxon>
    </lineage>
</organism>
<feature type="region of interest" description="Disordered" evidence="1">
    <location>
        <begin position="1"/>
        <end position="24"/>
    </location>
</feature>
<dbReference type="Proteomes" id="UP000288216">
    <property type="component" value="Unassembled WGS sequence"/>
</dbReference>
<reference evidence="2 3" key="1">
    <citation type="journal article" date="2018" name="Nat. Ecol. Evol.">
        <title>Shark genomes provide insights into elasmobranch evolution and the origin of vertebrates.</title>
        <authorList>
            <person name="Hara Y"/>
            <person name="Yamaguchi K"/>
            <person name="Onimaru K"/>
            <person name="Kadota M"/>
            <person name="Koyanagi M"/>
            <person name="Keeley SD"/>
            <person name="Tatsumi K"/>
            <person name="Tanaka K"/>
            <person name="Motone F"/>
            <person name="Kageyama Y"/>
            <person name="Nozu R"/>
            <person name="Adachi N"/>
            <person name="Nishimura O"/>
            <person name="Nakagawa R"/>
            <person name="Tanegashima C"/>
            <person name="Kiyatake I"/>
            <person name="Matsumoto R"/>
            <person name="Murakumo K"/>
            <person name="Nishida K"/>
            <person name="Terakita A"/>
            <person name="Kuratani S"/>
            <person name="Sato K"/>
            <person name="Hyodo S Kuraku.S."/>
        </authorList>
    </citation>
    <scope>NUCLEOTIDE SEQUENCE [LARGE SCALE GENOMIC DNA]</scope>
</reference>
<accession>A0A401Q6C1</accession>
<keyword evidence="3" id="KW-1185">Reference proteome</keyword>
<evidence type="ECO:0000256" key="1">
    <source>
        <dbReference type="SAM" id="MobiDB-lite"/>
    </source>
</evidence>
<dbReference type="STRING" id="75743.A0A401Q6C1"/>
<gene>
    <name evidence="2" type="ORF">scyTo_0022099</name>
</gene>
<dbReference type="AlphaFoldDB" id="A0A401Q6C1"/>
<evidence type="ECO:0000313" key="3">
    <source>
        <dbReference type="Proteomes" id="UP000288216"/>
    </source>
</evidence>
<dbReference type="OrthoDB" id="9945319at2759"/>
<protein>
    <submittedName>
        <fullName evidence="2">Uncharacterized protein</fullName>
    </submittedName>
</protein>
<proteinExistence type="predicted"/>
<evidence type="ECO:0000313" key="2">
    <source>
        <dbReference type="EMBL" id="GCB80929.1"/>
    </source>
</evidence>
<feature type="non-terminal residue" evidence="2">
    <location>
        <position position="64"/>
    </location>
</feature>
<comment type="caution">
    <text evidence="2">The sequence shown here is derived from an EMBL/GenBank/DDBJ whole genome shotgun (WGS) entry which is preliminary data.</text>
</comment>
<sequence length="64" mass="7279">MFKGDTPTLLESIRPDLPRDPGSSGVRLSFLQGLLESKRLTRIRRARRKVSATKNKQPFAAHFE</sequence>
<dbReference type="EMBL" id="BFAA01021192">
    <property type="protein sequence ID" value="GCB80929.1"/>
    <property type="molecule type" value="Genomic_DNA"/>
</dbReference>
<name>A0A401Q6C1_SCYTO</name>